<sequence>MSPAPFKVVFVGAGEINFGSAEGPWNHSKRVESSFGSSLRVLGIIDPDTARAEKQIQLKKSAHVPGYDEAAIWPTPELAGEALGADRIVDLVIVGAPPHFRGCAAPPADLDLRLLAALPKTRHWLVEKPVSAAQPTELAGQRKVLEAYNASGAVVGCGYMMTALKGVDTIKRMITEKGLTVMGTAARYYMAYEYATKPAWWNKVISCGPIVEQATHLASLSLLFGGPARLKTVRTHTVEHSDAPGKLSKLGFDEEATVPPSGRIPRYTAAVWKYKADAVGSLTHVVGLHGNTYDTEFEVICDGTTFRLVDMYTSTPRLFIRQSDKSAEVEVHAFEDDDPFQTQIDRLLAGTPSCTYEQALQTYELTWAIREAGERERLEEQDE</sequence>
<reference evidence="3 4" key="1">
    <citation type="submission" date="2019-03" db="EMBL/GenBank/DDBJ databases">
        <title>Rhodosporidium diobovatum UCD-FST 08-225 genome sequencing, assembly, and annotation.</title>
        <authorList>
            <person name="Fakankun I.U."/>
            <person name="Fristensky B."/>
            <person name="Levin D.B."/>
        </authorList>
    </citation>
    <scope>NUCLEOTIDE SEQUENCE [LARGE SCALE GENOMIC DNA]</scope>
    <source>
        <strain evidence="3 4">UCD-FST 08-225</strain>
    </source>
</reference>
<dbReference type="GO" id="GO:0000166">
    <property type="term" value="F:nucleotide binding"/>
    <property type="evidence" value="ECO:0007669"/>
    <property type="project" value="InterPro"/>
</dbReference>
<dbReference type="InterPro" id="IPR052515">
    <property type="entry name" value="Gfo/Idh/MocA_Oxidoreductase"/>
</dbReference>
<comment type="caution">
    <text evidence="3">The sequence shown here is derived from an EMBL/GenBank/DDBJ whole genome shotgun (WGS) entry which is preliminary data.</text>
</comment>
<gene>
    <name evidence="3" type="ORF">DMC30DRAFT_350648</name>
</gene>
<keyword evidence="4" id="KW-1185">Reference proteome</keyword>
<dbReference type="Pfam" id="PF08635">
    <property type="entry name" value="ox_reductase_C"/>
    <property type="match status" value="1"/>
</dbReference>
<proteinExistence type="predicted"/>
<dbReference type="Pfam" id="PF01408">
    <property type="entry name" value="GFO_IDH_MocA"/>
    <property type="match status" value="1"/>
</dbReference>
<dbReference type="InterPro" id="IPR000683">
    <property type="entry name" value="Gfo/Idh/MocA-like_OxRdtase_N"/>
</dbReference>
<organism evidence="3 4">
    <name type="scientific">Rhodotorula diobovata</name>
    <dbReference type="NCBI Taxonomy" id="5288"/>
    <lineage>
        <taxon>Eukaryota</taxon>
        <taxon>Fungi</taxon>
        <taxon>Dikarya</taxon>
        <taxon>Basidiomycota</taxon>
        <taxon>Pucciniomycotina</taxon>
        <taxon>Microbotryomycetes</taxon>
        <taxon>Sporidiobolales</taxon>
        <taxon>Sporidiobolaceae</taxon>
        <taxon>Rhodotorula</taxon>
    </lineage>
</organism>
<dbReference type="SUPFAM" id="SSF51735">
    <property type="entry name" value="NAD(P)-binding Rossmann-fold domains"/>
    <property type="match status" value="1"/>
</dbReference>
<evidence type="ECO:0000259" key="2">
    <source>
        <dbReference type="Pfam" id="PF08635"/>
    </source>
</evidence>
<dbReference type="PANTHER" id="PTHR43249">
    <property type="entry name" value="UDP-N-ACETYL-2-AMINO-2-DEOXY-D-GLUCURONATE OXIDASE"/>
    <property type="match status" value="1"/>
</dbReference>
<feature type="domain" description="Gfo/Idh/MocA-like oxidoreductase N-terminal" evidence="1">
    <location>
        <begin position="6"/>
        <end position="158"/>
    </location>
</feature>
<dbReference type="InterPro" id="IPR036291">
    <property type="entry name" value="NAD(P)-bd_dom_sf"/>
</dbReference>
<evidence type="ECO:0000259" key="1">
    <source>
        <dbReference type="Pfam" id="PF01408"/>
    </source>
</evidence>
<feature type="domain" description="Oxidoreductase putative C-terminal" evidence="2">
    <location>
        <begin position="164"/>
        <end position="303"/>
    </location>
</feature>
<dbReference type="AlphaFoldDB" id="A0A5C5FX33"/>
<dbReference type="OrthoDB" id="10250282at2759"/>
<dbReference type="Proteomes" id="UP000311382">
    <property type="component" value="Unassembled WGS sequence"/>
</dbReference>
<dbReference type="STRING" id="5288.A0A5C5FX33"/>
<dbReference type="Gene3D" id="3.40.50.720">
    <property type="entry name" value="NAD(P)-binding Rossmann-like Domain"/>
    <property type="match status" value="1"/>
</dbReference>
<dbReference type="InterPro" id="IPR013944">
    <property type="entry name" value="OxRdtase_put_C"/>
</dbReference>
<accession>A0A5C5FX33</accession>
<protein>
    <submittedName>
        <fullName evidence="3">Putative oxidoreductase C terminal-domain-containing protein</fullName>
    </submittedName>
</protein>
<evidence type="ECO:0000313" key="4">
    <source>
        <dbReference type="Proteomes" id="UP000311382"/>
    </source>
</evidence>
<dbReference type="Gene3D" id="3.30.360.10">
    <property type="entry name" value="Dihydrodipicolinate Reductase, domain 2"/>
    <property type="match status" value="1"/>
</dbReference>
<evidence type="ECO:0000313" key="3">
    <source>
        <dbReference type="EMBL" id="TNY21433.1"/>
    </source>
</evidence>
<dbReference type="SUPFAM" id="SSF55347">
    <property type="entry name" value="Glyceraldehyde-3-phosphate dehydrogenase-like, C-terminal domain"/>
    <property type="match status" value="1"/>
</dbReference>
<name>A0A5C5FX33_9BASI</name>
<dbReference type="PANTHER" id="PTHR43249:SF1">
    <property type="entry name" value="D-GLUCOSIDE 3-DEHYDROGENASE"/>
    <property type="match status" value="1"/>
</dbReference>
<dbReference type="EMBL" id="SOZI01000043">
    <property type="protein sequence ID" value="TNY21433.1"/>
    <property type="molecule type" value="Genomic_DNA"/>
</dbReference>